<gene>
    <name evidence="2" type="ORF">CHH28_08545</name>
</gene>
<dbReference type="AlphaFoldDB" id="A0A222FI47"/>
<sequence length="194" mass="21871">MLPQLVLLVISRYLFAAFMAFPAILWGMLFIMALAFYSEQTLLACFRWLADHSFGLMDSFKDGGNITLSPQSARDIPLTRILTYLMFVLGLFFYFIDVLGRWWFRDAWKITLAFKLIMVFAVAGLLALFLISTYWFHKPDGINASMTAAEFPLMVTVCVTFCGMAGGLTAGYVALMHVIGLAFDHISQHLHSGR</sequence>
<proteinExistence type="predicted"/>
<dbReference type="Proteomes" id="UP000202440">
    <property type="component" value="Chromosome"/>
</dbReference>
<feature type="transmembrane region" description="Helical" evidence="1">
    <location>
        <begin position="81"/>
        <end position="104"/>
    </location>
</feature>
<keyword evidence="1" id="KW-0472">Membrane</keyword>
<keyword evidence="3" id="KW-1185">Reference proteome</keyword>
<evidence type="ECO:0000256" key="1">
    <source>
        <dbReference type="SAM" id="Phobius"/>
    </source>
</evidence>
<reference evidence="2 3" key="1">
    <citation type="submission" date="2017-07" db="EMBL/GenBank/DDBJ databases">
        <title>Annotated genome sequence of Bacterioplanes sanyensis isolated from Red Sea.</title>
        <authorList>
            <person name="Rehman Z.U."/>
        </authorList>
    </citation>
    <scope>NUCLEOTIDE SEQUENCE [LARGE SCALE GENOMIC DNA]</scope>
    <source>
        <strain evidence="2 3">NV9</strain>
    </source>
</reference>
<feature type="transmembrane region" description="Helical" evidence="1">
    <location>
        <begin position="12"/>
        <end position="37"/>
    </location>
</feature>
<keyword evidence="1" id="KW-1133">Transmembrane helix</keyword>
<feature type="transmembrane region" description="Helical" evidence="1">
    <location>
        <begin position="116"/>
        <end position="136"/>
    </location>
</feature>
<dbReference type="EMBL" id="CP022530">
    <property type="protein sequence ID" value="ASP38725.1"/>
    <property type="molecule type" value="Genomic_DNA"/>
</dbReference>
<feature type="transmembrane region" description="Helical" evidence="1">
    <location>
        <begin position="151"/>
        <end position="175"/>
    </location>
</feature>
<evidence type="ECO:0000313" key="2">
    <source>
        <dbReference type="EMBL" id="ASP38725.1"/>
    </source>
</evidence>
<name>A0A222FI47_9GAMM</name>
<organism evidence="2 3">
    <name type="scientific">Bacterioplanes sanyensis</name>
    <dbReference type="NCBI Taxonomy" id="1249553"/>
    <lineage>
        <taxon>Bacteria</taxon>
        <taxon>Pseudomonadati</taxon>
        <taxon>Pseudomonadota</taxon>
        <taxon>Gammaproteobacteria</taxon>
        <taxon>Oceanospirillales</taxon>
        <taxon>Oceanospirillaceae</taxon>
        <taxon>Bacterioplanes</taxon>
    </lineage>
</organism>
<evidence type="ECO:0000313" key="3">
    <source>
        <dbReference type="Proteomes" id="UP000202440"/>
    </source>
</evidence>
<dbReference type="KEGG" id="bsan:CHH28_08545"/>
<accession>A0A222FI47</accession>
<protein>
    <submittedName>
        <fullName evidence="2">Uncharacterized protein</fullName>
    </submittedName>
</protein>
<keyword evidence="1" id="KW-0812">Transmembrane</keyword>